<keyword evidence="2" id="KW-0862">Zinc</keyword>
<name>A0AAN7TLC8_9PEZI</name>
<evidence type="ECO:0000313" key="9">
    <source>
        <dbReference type="EMBL" id="KAK5114894.1"/>
    </source>
</evidence>
<accession>A0AAN7TLC8</accession>
<evidence type="ECO:0000256" key="4">
    <source>
        <dbReference type="ARBA" id="ARBA00023125"/>
    </source>
</evidence>
<dbReference type="PROSITE" id="PS50048">
    <property type="entry name" value="ZN2_CY6_FUNGAL_2"/>
    <property type="match status" value="1"/>
</dbReference>
<evidence type="ECO:0000313" key="10">
    <source>
        <dbReference type="Proteomes" id="UP001310890"/>
    </source>
</evidence>
<comment type="caution">
    <text evidence="9">The sequence shown here is derived from an EMBL/GenBank/DDBJ whole genome shotgun (WGS) entry which is preliminary data.</text>
</comment>
<keyword evidence="5" id="KW-0804">Transcription</keyword>
<dbReference type="Proteomes" id="UP001310890">
    <property type="component" value="Unassembled WGS sequence"/>
</dbReference>
<dbReference type="EMBL" id="JAVRRL010000015">
    <property type="protein sequence ID" value="KAK5114894.1"/>
    <property type="molecule type" value="Genomic_DNA"/>
</dbReference>
<feature type="region of interest" description="Disordered" evidence="7">
    <location>
        <begin position="95"/>
        <end position="117"/>
    </location>
</feature>
<evidence type="ECO:0000256" key="2">
    <source>
        <dbReference type="ARBA" id="ARBA00022833"/>
    </source>
</evidence>
<feature type="region of interest" description="Disordered" evidence="7">
    <location>
        <begin position="1"/>
        <end position="65"/>
    </location>
</feature>
<feature type="compositionally biased region" description="Polar residues" evidence="7">
    <location>
        <begin position="32"/>
        <end position="43"/>
    </location>
</feature>
<keyword evidence="3" id="KW-0805">Transcription regulation</keyword>
<dbReference type="SMART" id="SM00066">
    <property type="entry name" value="GAL4"/>
    <property type="match status" value="1"/>
</dbReference>
<dbReference type="GO" id="GO:0003677">
    <property type="term" value="F:DNA binding"/>
    <property type="evidence" value="ECO:0007669"/>
    <property type="project" value="UniProtKB-KW"/>
</dbReference>
<dbReference type="InterPro" id="IPR001138">
    <property type="entry name" value="Zn2Cys6_DnaBD"/>
</dbReference>
<dbReference type="SUPFAM" id="SSF57701">
    <property type="entry name" value="Zn2/Cys6 DNA-binding domain"/>
    <property type="match status" value="1"/>
</dbReference>
<dbReference type="CDD" id="cd00067">
    <property type="entry name" value="GAL4"/>
    <property type="match status" value="1"/>
</dbReference>
<feature type="compositionally biased region" description="Low complexity" evidence="7">
    <location>
        <begin position="19"/>
        <end position="29"/>
    </location>
</feature>
<dbReference type="PANTHER" id="PTHR36206">
    <property type="entry name" value="ASPERCRYPTIN BIOSYNTHESIS CLUSTER-SPECIFIC TRANSCRIPTION REGULATOR ATNN-RELATED"/>
    <property type="match status" value="1"/>
</dbReference>
<proteinExistence type="predicted"/>
<dbReference type="Gene3D" id="4.10.240.10">
    <property type="entry name" value="Zn(2)-C6 fungal-type DNA-binding domain"/>
    <property type="match status" value="1"/>
</dbReference>
<evidence type="ECO:0000259" key="8">
    <source>
        <dbReference type="PROSITE" id="PS50048"/>
    </source>
</evidence>
<keyword evidence="1" id="KW-0479">Metal-binding</keyword>
<evidence type="ECO:0000256" key="1">
    <source>
        <dbReference type="ARBA" id="ARBA00022723"/>
    </source>
</evidence>
<protein>
    <recommendedName>
        <fullName evidence="8">Zn(2)-C6 fungal-type domain-containing protein</fullName>
    </recommendedName>
</protein>
<dbReference type="InterPro" id="IPR036864">
    <property type="entry name" value="Zn2-C6_fun-type_DNA-bd_sf"/>
</dbReference>
<evidence type="ECO:0000256" key="5">
    <source>
        <dbReference type="ARBA" id="ARBA00023163"/>
    </source>
</evidence>
<feature type="domain" description="Zn(2)-C6 fungal-type" evidence="8">
    <location>
        <begin position="66"/>
        <end position="94"/>
    </location>
</feature>
<evidence type="ECO:0000256" key="7">
    <source>
        <dbReference type="SAM" id="MobiDB-lite"/>
    </source>
</evidence>
<dbReference type="GO" id="GO:0008270">
    <property type="term" value="F:zinc ion binding"/>
    <property type="evidence" value="ECO:0007669"/>
    <property type="project" value="InterPro"/>
</dbReference>
<evidence type="ECO:0000256" key="3">
    <source>
        <dbReference type="ARBA" id="ARBA00023015"/>
    </source>
</evidence>
<keyword evidence="6" id="KW-0539">Nucleus</keyword>
<dbReference type="AlphaFoldDB" id="A0AAN7TLC8"/>
<feature type="compositionally biased region" description="Basic residues" evidence="7">
    <location>
        <begin position="51"/>
        <end position="63"/>
    </location>
</feature>
<dbReference type="InterPro" id="IPR052360">
    <property type="entry name" value="Transcr_Regulatory_Proteins"/>
</dbReference>
<organism evidence="9 10">
    <name type="scientific">Meristemomyces frigidus</name>
    <dbReference type="NCBI Taxonomy" id="1508187"/>
    <lineage>
        <taxon>Eukaryota</taxon>
        <taxon>Fungi</taxon>
        <taxon>Dikarya</taxon>
        <taxon>Ascomycota</taxon>
        <taxon>Pezizomycotina</taxon>
        <taxon>Dothideomycetes</taxon>
        <taxon>Dothideomycetidae</taxon>
        <taxon>Mycosphaerellales</taxon>
        <taxon>Teratosphaeriaceae</taxon>
        <taxon>Meristemomyces</taxon>
    </lineage>
</organism>
<reference evidence="9" key="1">
    <citation type="submission" date="2023-08" db="EMBL/GenBank/DDBJ databases">
        <title>Black Yeasts Isolated from many extreme environments.</title>
        <authorList>
            <person name="Coleine C."/>
            <person name="Stajich J.E."/>
            <person name="Selbmann L."/>
        </authorList>
    </citation>
    <scope>NUCLEOTIDE SEQUENCE</scope>
    <source>
        <strain evidence="9">CCFEE 5401</strain>
    </source>
</reference>
<evidence type="ECO:0000256" key="6">
    <source>
        <dbReference type="ARBA" id="ARBA00023242"/>
    </source>
</evidence>
<keyword evidence="4" id="KW-0238">DNA-binding</keyword>
<sequence length="607" mass="67598">MATNNSNKIQILPLRRATRATSSARSSGSGSNGISPHSNANESGNDEDRRKQSKKPRASKPKVRTGCTTCKIRKVKCDETKPSCDRCTTTGRKCDGYSTAPRKNARRSPNQADLDNDGFQSALERSLETSRTSTPQELLALEFFYTRTAPSLASYFDASFWTQLVQQISRVEPAIMHAMVAVGHLNLQRQTSRGPWTQPWRRVAVLTDPLAVSVPIKRARSDHDDPFAIGQYNKAIRLLAQRLREPEQAVEVALLACILFVCIEFLRGDVEPAFKHFKAGIGIAMASLEGEGGSAKNAGAVLANQRIREEILPFFHRIELLGMLFGQEMVSAYPVLLEQAVPGVFGSVRMARDSIVHLLNLSLRFIRTLRSRKYAGCIAVEDLSRRAALQSGIERWTAALDTLLLTDNVSSRDVEGAKVLRIHQVIMQIWLGTACEAEESATDKFMPQFEAAVILGESIQQSLGTFGDQPTFLFDMEIVSPLYFVGIKCRHPLLRRRAINILRSTTRREGLWDSDMAAVVAGRVIALEEVNLTVRDGSEFPVERDRIHNTQILSVTGTTPSQHSLSIYSKPSGLDADWLVREEVVDFDVDNVTERRLLKKFPPHRAE</sequence>
<dbReference type="Pfam" id="PF00172">
    <property type="entry name" value="Zn_clus"/>
    <property type="match status" value="1"/>
</dbReference>
<dbReference type="PANTHER" id="PTHR36206:SF4">
    <property type="entry name" value="HYPOTHETICAL CONSERVED PROTEIN (EUROFUNG)-RELATED"/>
    <property type="match status" value="1"/>
</dbReference>
<dbReference type="PROSITE" id="PS00463">
    <property type="entry name" value="ZN2_CY6_FUNGAL_1"/>
    <property type="match status" value="1"/>
</dbReference>
<dbReference type="GO" id="GO:0000981">
    <property type="term" value="F:DNA-binding transcription factor activity, RNA polymerase II-specific"/>
    <property type="evidence" value="ECO:0007669"/>
    <property type="project" value="InterPro"/>
</dbReference>
<gene>
    <name evidence="9" type="ORF">LTR62_002053</name>
</gene>